<dbReference type="RefSeq" id="WP_264500023.1">
    <property type="nucleotide sequence ID" value="NZ_JAPDDS010000002.1"/>
</dbReference>
<protein>
    <submittedName>
        <fullName evidence="3">DUF2339 domain-containing protein</fullName>
    </submittedName>
</protein>
<feature type="transmembrane region" description="Helical" evidence="2">
    <location>
        <begin position="167"/>
        <end position="185"/>
    </location>
</feature>
<feature type="transmembrane region" description="Helical" evidence="2">
    <location>
        <begin position="226"/>
        <end position="244"/>
    </location>
</feature>
<feature type="transmembrane region" description="Helical" evidence="2">
    <location>
        <begin position="325"/>
        <end position="346"/>
    </location>
</feature>
<dbReference type="PANTHER" id="PTHR38434:SF1">
    <property type="entry name" value="BLL2549 PROTEIN"/>
    <property type="match status" value="1"/>
</dbReference>
<feature type="transmembrane region" description="Helical" evidence="2">
    <location>
        <begin position="578"/>
        <end position="595"/>
    </location>
</feature>
<sequence>MNAVTDEERNGCRRELDWLRQRVDALEEKRDAEIGELRSFIRLLEQRLDTPEPSQFVARDCAPEPEPLPMPAPEPLPVAAQATETPPPFPLAAPEPPPFVAAPPVVVAEPSPVVASAPPPLPKGSLELHLGRTWLVRVGIALLVTGLVLLGNFAYKNWIRELPAGARLAVLYLGSFSICGTAWYLGTRETLRRFADVLMAGGLAFFYWCTYAMHHVPRLQVIESPVVAGVLLLGAAGVIAGVSLRRDSRATATMGLLLASYSTILQPLGWLSAISNVVLAGAGVAFMRRPGWAMPGVASMAGTYISFLWWQIAGGHGGGRPDGPAVLWFLPPVWAIFALPGVIGVSRHFSGLTDRGRGMFASANNVAFFALFSALWLQQRGSFEGYWMVPAAFGAVLLLLAVLRRPRDAAGGAHLAQGLGALTLAMTLKLEGYHLALAFAGQALALSLAFRKFAGRSELVFATLAAGAAMLISLDRVGNPLAIPIPMWSHVLFAILLAAAAFPLRDGCDRIGKDSDLGRGARVVTSLVFVAGIVQTLLLCLHHFTLPWRAPACGLVALGWSAFTLLRDPARRLPEAGWAALSFGFFGFFMLFPIVDVPWWSPVMAAPLALATHWLWLGRERAHPIPDAAKMPDAFLALSALTACAAVFQGIGSLELNAEGRFVVVSLAAVALVAVGRFLIASPILRIASTLLLLPVLHTQSLLSGAAGVLLFIPTVAALGAMALAGPMSVAGVMSRVAAGFSWLILWHKLAPQAWSDILAATGLLLAVVTVVRRGRDLLPEAWAFFSLAAAWMLAQMAIVLPWHQVSTVPGVYGALVLAAGFALPLLAPAGNAGQRSARHVLLLLASGMLALWSSQLMVWHFGWKPVAILWTALGFGLVSTGLWRKLSALRHAGFALLAVALVKLFALDVWDFGTFFRIAAFLALGVALVVLGFFYNRFADVLKKLLEGDEAGEAGEG</sequence>
<feature type="transmembrane region" description="Helical" evidence="2">
    <location>
        <begin position="784"/>
        <end position="804"/>
    </location>
</feature>
<feature type="transmembrane region" description="Helical" evidence="2">
    <location>
        <begin position="480"/>
        <end position="502"/>
    </location>
</feature>
<evidence type="ECO:0000256" key="2">
    <source>
        <dbReference type="SAM" id="Phobius"/>
    </source>
</evidence>
<feature type="transmembrane region" description="Helical" evidence="2">
    <location>
        <begin position="385"/>
        <end position="403"/>
    </location>
</feature>
<evidence type="ECO:0000313" key="3">
    <source>
        <dbReference type="EMBL" id="MCW1884063.1"/>
    </source>
</evidence>
<feature type="transmembrane region" description="Helical" evidence="2">
    <location>
        <begin position="841"/>
        <end position="862"/>
    </location>
</feature>
<feature type="transmembrane region" description="Helical" evidence="2">
    <location>
        <begin position="523"/>
        <end position="542"/>
    </location>
</feature>
<dbReference type="EMBL" id="JAPDDS010000002">
    <property type="protein sequence ID" value="MCW1884063.1"/>
    <property type="molecule type" value="Genomic_DNA"/>
</dbReference>
<feature type="transmembrane region" description="Helical" evidence="2">
    <location>
        <begin position="892"/>
        <end position="911"/>
    </location>
</feature>
<proteinExistence type="predicted"/>
<keyword evidence="1" id="KW-0175">Coiled coil</keyword>
<dbReference type="PANTHER" id="PTHR38434">
    <property type="entry name" value="BLL2549 PROTEIN"/>
    <property type="match status" value="1"/>
</dbReference>
<keyword evidence="4" id="KW-1185">Reference proteome</keyword>
<keyword evidence="2" id="KW-0812">Transmembrane</keyword>
<keyword evidence="2" id="KW-1133">Transmembrane helix</keyword>
<dbReference type="InterPro" id="IPR019286">
    <property type="entry name" value="DUF2339_TM"/>
</dbReference>
<dbReference type="Proteomes" id="UP001207930">
    <property type="component" value="Unassembled WGS sequence"/>
</dbReference>
<organism evidence="3 4">
    <name type="scientific">Luteolibacter flavescens</name>
    <dbReference type="NCBI Taxonomy" id="1859460"/>
    <lineage>
        <taxon>Bacteria</taxon>
        <taxon>Pseudomonadati</taxon>
        <taxon>Verrucomicrobiota</taxon>
        <taxon>Verrucomicrobiia</taxon>
        <taxon>Verrucomicrobiales</taxon>
        <taxon>Verrucomicrobiaceae</taxon>
        <taxon>Luteolibacter</taxon>
    </lineage>
</organism>
<feature type="transmembrane region" description="Helical" evidence="2">
    <location>
        <begin position="548"/>
        <end position="566"/>
    </location>
</feature>
<feature type="transmembrane region" description="Helical" evidence="2">
    <location>
        <begin position="457"/>
        <end position="474"/>
    </location>
</feature>
<keyword evidence="2" id="KW-0472">Membrane</keyword>
<feature type="transmembrane region" description="Helical" evidence="2">
    <location>
        <begin position="868"/>
        <end position="885"/>
    </location>
</feature>
<feature type="transmembrane region" description="Helical" evidence="2">
    <location>
        <begin position="134"/>
        <end position="155"/>
    </location>
</feature>
<feature type="transmembrane region" description="Helical" evidence="2">
    <location>
        <begin position="810"/>
        <end position="829"/>
    </location>
</feature>
<reference evidence="3 4" key="1">
    <citation type="submission" date="2022-10" db="EMBL/GenBank/DDBJ databases">
        <title>Luteolibacter flavescens strain MCCC 1K03193, whole genome shotgun sequencing project.</title>
        <authorList>
            <person name="Zhao G."/>
            <person name="Shen L."/>
        </authorList>
    </citation>
    <scope>NUCLEOTIDE SEQUENCE [LARGE SCALE GENOMIC DNA]</scope>
    <source>
        <strain evidence="3 4">MCCC 1K03193</strain>
    </source>
</reference>
<dbReference type="Pfam" id="PF10101">
    <property type="entry name" value="DUF2339"/>
    <property type="match status" value="2"/>
</dbReference>
<feature type="transmembrane region" description="Helical" evidence="2">
    <location>
        <begin position="660"/>
        <end position="680"/>
    </location>
</feature>
<feature type="transmembrane region" description="Helical" evidence="2">
    <location>
        <begin position="293"/>
        <end position="313"/>
    </location>
</feature>
<feature type="transmembrane region" description="Helical" evidence="2">
    <location>
        <begin position="754"/>
        <end position="772"/>
    </location>
</feature>
<feature type="transmembrane region" description="Helical" evidence="2">
    <location>
        <begin position="264"/>
        <end position="286"/>
    </location>
</feature>
<accession>A0ABT3FKE9</accession>
<feature type="transmembrane region" description="Helical" evidence="2">
    <location>
        <begin position="917"/>
        <end position="936"/>
    </location>
</feature>
<feature type="transmembrane region" description="Helical" evidence="2">
    <location>
        <begin position="197"/>
        <end position="214"/>
    </location>
</feature>
<name>A0ABT3FKE9_9BACT</name>
<feature type="transmembrane region" description="Helical" evidence="2">
    <location>
        <begin position="358"/>
        <end position="379"/>
    </location>
</feature>
<feature type="transmembrane region" description="Helical" evidence="2">
    <location>
        <begin position="634"/>
        <end position="654"/>
    </location>
</feature>
<evidence type="ECO:0000313" key="4">
    <source>
        <dbReference type="Proteomes" id="UP001207930"/>
    </source>
</evidence>
<gene>
    <name evidence="3" type="ORF">OKA04_04935</name>
</gene>
<feature type="transmembrane region" description="Helical" evidence="2">
    <location>
        <begin position="701"/>
        <end position="734"/>
    </location>
</feature>
<evidence type="ECO:0000256" key="1">
    <source>
        <dbReference type="SAM" id="Coils"/>
    </source>
</evidence>
<feature type="coiled-coil region" evidence="1">
    <location>
        <begin position="9"/>
        <end position="36"/>
    </location>
</feature>
<comment type="caution">
    <text evidence="3">The sequence shown here is derived from an EMBL/GenBank/DDBJ whole genome shotgun (WGS) entry which is preliminary data.</text>
</comment>
<feature type="transmembrane region" description="Helical" evidence="2">
    <location>
        <begin position="601"/>
        <end position="618"/>
    </location>
</feature>